<accession>A0ABS8PC26</accession>
<sequence length="182" mass="19847">MLDAYHQRGVDLAVDLANTLRPVKGEDLLDSVDALRVFLEEHLPTDEAPTADDLDAVRAVRATVREALERAADEPGEVARLVNDGLRECRAVPQLRPDGDGWRLETAPERRGYAPTVAVRTLDGLAAVLVELGPDRLGVCSSPTCRATFADLSRNGSKQYCSRGCAHRASVAAYRDRRRPSS</sequence>
<name>A0ABS8PC26_9PSEU</name>
<keyword evidence="3" id="KW-1185">Reference proteome</keyword>
<feature type="domain" description="Zinc finger CGNR" evidence="1">
    <location>
        <begin position="136"/>
        <end position="178"/>
    </location>
</feature>
<comment type="caution">
    <text evidence="2">The sequence shown here is derived from an EMBL/GenBank/DDBJ whole genome shotgun (WGS) entry which is preliminary data.</text>
</comment>
<protein>
    <submittedName>
        <fullName evidence="2">CGNR zinc finger domain-containing protein</fullName>
    </submittedName>
</protein>
<evidence type="ECO:0000259" key="1">
    <source>
        <dbReference type="Pfam" id="PF11706"/>
    </source>
</evidence>
<dbReference type="Pfam" id="PF07336">
    <property type="entry name" value="ABATE"/>
    <property type="match status" value="1"/>
</dbReference>
<dbReference type="Pfam" id="PF11706">
    <property type="entry name" value="zf-CGNR"/>
    <property type="match status" value="1"/>
</dbReference>
<dbReference type="SUPFAM" id="SSF160904">
    <property type="entry name" value="Jann2411-like"/>
    <property type="match status" value="1"/>
</dbReference>
<evidence type="ECO:0000313" key="2">
    <source>
        <dbReference type="EMBL" id="MCD2195846.1"/>
    </source>
</evidence>
<dbReference type="InterPro" id="IPR010852">
    <property type="entry name" value="ABATE"/>
</dbReference>
<dbReference type="EMBL" id="JAJNDB010000004">
    <property type="protein sequence ID" value="MCD2195846.1"/>
    <property type="molecule type" value="Genomic_DNA"/>
</dbReference>
<dbReference type="Gene3D" id="1.10.3300.10">
    <property type="entry name" value="Jann2411-like domain"/>
    <property type="match status" value="1"/>
</dbReference>
<organism evidence="2 3">
    <name type="scientific">Actinomycetospora endophytica</name>
    <dbReference type="NCBI Taxonomy" id="2291215"/>
    <lineage>
        <taxon>Bacteria</taxon>
        <taxon>Bacillati</taxon>
        <taxon>Actinomycetota</taxon>
        <taxon>Actinomycetes</taxon>
        <taxon>Pseudonocardiales</taxon>
        <taxon>Pseudonocardiaceae</taxon>
        <taxon>Actinomycetospora</taxon>
    </lineage>
</organism>
<reference evidence="2 3" key="1">
    <citation type="submission" date="2021-11" db="EMBL/GenBank/DDBJ databases">
        <title>Draft genome sequence of Actinomycetospora sp. SF1 isolated from the rhizosphere soil.</title>
        <authorList>
            <person name="Duangmal K."/>
            <person name="Chantavorakit T."/>
        </authorList>
    </citation>
    <scope>NUCLEOTIDE SEQUENCE [LARGE SCALE GENOMIC DNA]</scope>
    <source>
        <strain evidence="2 3">TBRC 5722</strain>
    </source>
</reference>
<dbReference type="InterPro" id="IPR023286">
    <property type="entry name" value="ABATE_dom_sf"/>
</dbReference>
<dbReference type="InterPro" id="IPR021005">
    <property type="entry name" value="Znf_CGNR"/>
</dbReference>
<dbReference type="Proteomes" id="UP001199469">
    <property type="component" value="Unassembled WGS sequence"/>
</dbReference>
<evidence type="ECO:0000313" key="3">
    <source>
        <dbReference type="Proteomes" id="UP001199469"/>
    </source>
</evidence>
<proteinExistence type="predicted"/>
<dbReference type="PANTHER" id="PTHR35525:SF3">
    <property type="entry name" value="BLL6575 PROTEIN"/>
    <property type="match status" value="1"/>
</dbReference>
<dbReference type="PANTHER" id="PTHR35525">
    <property type="entry name" value="BLL6575 PROTEIN"/>
    <property type="match status" value="1"/>
</dbReference>
<dbReference type="RefSeq" id="WP_230737392.1">
    <property type="nucleotide sequence ID" value="NZ_JAJNDB010000004.1"/>
</dbReference>
<gene>
    <name evidence="2" type="ORF">LQ327_20960</name>
</gene>